<evidence type="ECO:0000313" key="1">
    <source>
        <dbReference type="EMBL" id="VFK22755.1"/>
    </source>
</evidence>
<organism evidence="1">
    <name type="scientific">Candidatus Kentrum sp. LFY</name>
    <dbReference type="NCBI Taxonomy" id="2126342"/>
    <lineage>
        <taxon>Bacteria</taxon>
        <taxon>Pseudomonadati</taxon>
        <taxon>Pseudomonadota</taxon>
        <taxon>Gammaproteobacteria</taxon>
        <taxon>Candidatus Kentrum</taxon>
    </lineage>
</organism>
<name>A0A450X0F7_9GAMM</name>
<reference evidence="1" key="1">
    <citation type="submission" date="2019-02" db="EMBL/GenBank/DDBJ databases">
        <authorList>
            <person name="Gruber-Vodicka R. H."/>
            <person name="Seah K. B. B."/>
        </authorList>
    </citation>
    <scope>NUCLEOTIDE SEQUENCE</scope>
    <source>
        <strain evidence="1">BECK_BY7</strain>
    </source>
</reference>
<proteinExistence type="predicted"/>
<gene>
    <name evidence="1" type="ORF">BECKLFY1418C_GA0070996_11266</name>
</gene>
<accession>A0A450X0F7</accession>
<dbReference type="EMBL" id="CAADFN010000126">
    <property type="protein sequence ID" value="VFK22755.1"/>
    <property type="molecule type" value="Genomic_DNA"/>
</dbReference>
<protein>
    <submittedName>
        <fullName evidence="1">Uncharacterized protein</fullName>
    </submittedName>
</protein>
<sequence length="76" mass="8499">MERWRDPLREYCVLVDGRGIDLFLGEPAGSAEIRSCKVDFRKVGSRKVGPRKPSSLKVCFIESGSCQVGFLKPSPR</sequence>
<dbReference type="AlphaFoldDB" id="A0A450X0F7"/>